<feature type="chain" id="PRO_5045896597" description="T9SS C-terminal target domain-containing protein" evidence="1">
    <location>
        <begin position="25"/>
        <end position="208"/>
    </location>
</feature>
<protein>
    <recommendedName>
        <fullName evidence="4">T9SS C-terminal target domain-containing protein</fullName>
    </recommendedName>
</protein>
<dbReference type="RefSeq" id="WP_245119862.1">
    <property type="nucleotide sequence ID" value="NZ_CP095061.1"/>
</dbReference>
<evidence type="ECO:0000313" key="3">
    <source>
        <dbReference type="Proteomes" id="UP000830401"/>
    </source>
</evidence>
<keyword evidence="1" id="KW-0732">Signal</keyword>
<organism evidence="2 3">
    <name type="scientific">Hymenobacter volaticus</name>
    <dbReference type="NCBI Taxonomy" id="2932254"/>
    <lineage>
        <taxon>Bacteria</taxon>
        <taxon>Pseudomonadati</taxon>
        <taxon>Bacteroidota</taxon>
        <taxon>Cytophagia</taxon>
        <taxon>Cytophagales</taxon>
        <taxon>Hymenobacteraceae</taxon>
        <taxon>Hymenobacter</taxon>
    </lineage>
</organism>
<dbReference type="Proteomes" id="UP000830401">
    <property type="component" value="Chromosome"/>
</dbReference>
<accession>A0ABY4G540</accession>
<keyword evidence="3" id="KW-1185">Reference proteome</keyword>
<sequence length="208" mass="21316">MKKLLLSAFVAMAAVAANSPTALAQTACPAAPAPTVLSGNLTTQTLSRNTIYLLQGFVYVPNGVTLTIEPGTIIKGDKVSKGSLIVQRGGRLIADGTPTQPIVFTSNQPAGSRAAGDWGGIILCGSAPQNLPGDPTIEGGPVANFGGTNAADNSGILRYVRIEFPGVEFVANNEINGLTLGGVGSGTIIDYVQVSYSGDDSYEWFGGQ</sequence>
<reference evidence="2" key="1">
    <citation type="submission" date="2022-04" db="EMBL/GenBank/DDBJ databases">
        <title>Hymenobacter sp. isolated from the air.</title>
        <authorList>
            <person name="Won M."/>
            <person name="Lee C.-M."/>
            <person name="Woen H.-Y."/>
            <person name="Kwon S.-W."/>
        </authorList>
    </citation>
    <scope>NUCLEOTIDE SEQUENCE</scope>
    <source>
        <strain evidence="2">5420S-77</strain>
    </source>
</reference>
<feature type="signal peptide" evidence="1">
    <location>
        <begin position="1"/>
        <end position="24"/>
    </location>
</feature>
<dbReference type="PANTHER" id="PTHR41339">
    <property type="entry name" value="LIPL48"/>
    <property type="match status" value="1"/>
</dbReference>
<name>A0ABY4G540_9BACT</name>
<dbReference type="EMBL" id="CP095061">
    <property type="protein sequence ID" value="UOQ65881.1"/>
    <property type="molecule type" value="Genomic_DNA"/>
</dbReference>
<evidence type="ECO:0000256" key="1">
    <source>
        <dbReference type="SAM" id="SignalP"/>
    </source>
</evidence>
<evidence type="ECO:0008006" key="4">
    <source>
        <dbReference type="Google" id="ProtNLM"/>
    </source>
</evidence>
<evidence type="ECO:0000313" key="2">
    <source>
        <dbReference type="EMBL" id="UOQ65881.1"/>
    </source>
</evidence>
<proteinExistence type="predicted"/>
<dbReference type="PANTHER" id="PTHR41339:SF1">
    <property type="entry name" value="SECRETED PROTEIN"/>
    <property type="match status" value="1"/>
</dbReference>
<gene>
    <name evidence="2" type="ORF">MUN86_20540</name>
</gene>